<dbReference type="InterPro" id="IPR002078">
    <property type="entry name" value="Sigma_54_int"/>
</dbReference>
<dbReference type="GO" id="GO:0043565">
    <property type="term" value="F:sequence-specific DNA binding"/>
    <property type="evidence" value="ECO:0007669"/>
    <property type="project" value="InterPro"/>
</dbReference>
<dbReference type="Gene3D" id="1.10.10.60">
    <property type="entry name" value="Homeodomain-like"/>
    <property type="match status" value="1"/>
</dbReference>
<protein>
    <submittedName>
        <fullName evidence="8">Sigma-54-dependent Fis family transcriptional regulator</fullName>
    </submittedName>
</protein>
<dbReference type="SUPFAM" id="SSF46689">
    <property type="entry name" value="Homeodomain-like"/>
    <property type="match status" value="1"/>
</dbReference>
<dbReference type="SMART" id="SM00382">
    <property type="entry name" value="AAA"/>
    <property type="match status" value="1"/>
</dbReference>
<keyword evidence="3" id="KW-0805">Transcription regulation</keyword>
<dbReference type="InterPro" id="IPR058031">
    <property type="entry name" value="AAA_lid_NorR"/>
</dbReference>
<dbReference type="PROSITE" id="PS50110">
    <property type="entry name" value="RESPONSE_REGULATORY"/>
    <property type="match status" value="1"/>
</dbReference>
<sequence length="494" mass="56673">MIYKSKCDFHAKKLNFVTALFLKFYFPKKSYSVHNWTPFVQNRTKMKKTNASILIIDDQEDILFASKVYLKKYFENIHTLNNPKKIVELLSKNAIDVVLLDMNYRIGFEDGREGLYLLKEIKTLSPKTVVILMTAFGKVETAVEGLKSGAFDYILKPWENKKLLESVKQAVDKSRKEQKKNKEIETDNDFFIGTSEIIKKAYSLADKVAKTDANVLILGENGTGKFVLAHHIYSQSERKNNPFIAVDLGSLNSNIFESELFGYAKGAFTDAKTDTPGRFEMAQNGTIFLDEIGNVPLHLQSKLLQVIQTKTVTRLGETKARPLNVRIITATNLNLKLEVADKNFREDLYYRINTMEIVLPPLRERNEDKIPLAEYLLDKMIEKYGRSEITFDKKVLEQIEKHAWNGNIREMENKIERAVILCENNTITVSDLDLETITPYDENTDDIQLSSVEKATIEKALLKHNNNISKTADELGLSRGSLYRRLEKYNININ</sequence>
<dbReference type="InterPro" id="IPR011006">
    <property type="entry name" value="CheY-like_superfamily"/>
</dbReference>
<comment type="caution">
    <text evidence="8">The sequence shown here is derived from an EMBL/GenBank/DDBJ whole genome shotgun (WGS) entry which is preliminary data.</text>
</comment>
<keyword evidence="9" id="KW-1185">Reference proteome</keyword>
<feature type="domain" description="Response regulatory" evidence="7">
    <location>
        <begin position="52"/>
        <end position="171"/>
    </location>
</feature>
<dbReference type="InterPro" id="IPR009057">
    <property type="entry name" value="Homeodomain-like_sf"/>
</dbReference>
<dbReference type="Pfam" id="PF02954">
    <property type="entry name" value="HTH_8"/>
    <property type="match status" value="1"/>
</dbReference>
<evidence type="ECO:0000313" key="9">
    <source>
        <dbReference type="Proteomes" id="UP000533639"/>
    </source>
</evidence>
<keyword evidence="4" id="KW-0804">Transcription</keyword>
<dbReference type="FunFam" id="3.40.50.300:FF:000006">
    <property type="entry name" value="DNA-binding transcriptional regulator NtrC"/>
    <property type="match status" value="1"/>
</dbReference>
<dbReference type="InterPro" id="IPR003593">
    <property type="entry name" value="AAA+_ATPase"/>
</dbReference>
<keyword evidence="2" id="KW-0067">ATP-binding</keyword>
<dbReference type="Pfam" id="PF00158">
    <property type="entry name" value="Sigma54_activat"/>
    <property type="match status" value="1"/>
</dbReference>
<dbReference type="AlphaFoldDB" id="A0A9N8J5B2"/>
<dbReference type="Gene3D" id="3.40.50.2300">
    <property type="match status" value="1"/>
</dbReference>
<dbReference type="PRINTS" id="PR01590">
    <property type="entry name" value="HTHFIS"/>
</dbReference>
<dbReference type="PROSITE" id="PS50045">
    <property type="entry name" value="SIGMA54_INTERACT_4"/>
    <property type="match status" value="1"/>
</dbReference>
<dbReference type="Pfam" id="PF25601">
    <property type="entry name" value="AAA_lid_14"/>
    <property type="match status" value="1"/>
</dbReference>
<dbReference type="InterPro" id="IPR025943">
    <property type="entry name" value="Sigma_54_int_dom_ATP-bd_2"/>
</dbReference>
<evidence type="ECO:0000256" key="2">
    <source>
        <dbReference type="ARBA" id="ARBA00022840"/>
    </source>
</evidence>
<evidence type="ECO:0000313" key="8">
    <source>
        <dbReference type="EMBL" id="CAC9976555.1"/>
    </source>
</evidence>
<proteinExistence type="predicted"/>
<evidence type="ECO:0000256" key="5">
    <source>
        <dbReference type="PROSITE-ProRule" id="PRU00169"/>
    </source>
</evidence>
<dbReference type="InterPro" id="IPR001789">
    <property type="entry name" value="Sig_transdc_resp-reg_receiver"/>
</dbReference>
<evidence type="ECO:0000256" key="3">
    <source>
        <dbReference type="ARBA" id="ARBA00023015"/>
    </source>
</evidence>
<evidence type="ECO:0000256" key="4">
    <source>
        <dbReference type="ARBA" id="ARBA00023163"/>
    </source>
</evidence>
<dbReference type="GO" id="GO:0006355">
    <property type="term" value="P:regulation of DNA-templated transcription"/>
    <property type="evidence" value="ECO:0007669"/>
    <property type="project" value="InterPro"/>
</dbReference>
<evidence type="ECO:0000259" key="7">
    <source>
        <dbReference type="PROSITE" id="PS50110"/>
    </source>
</evidence>
<dbReference type="PANTHER" id="PTHR32071">
    <property type="entry name" value="TRANSCRIPTIONAL REGULATORY PROTEIN"/>
    <property type="match status" value="1"/>
</dbReference>
<dbReference type="PANTHER" id="PTHR32071:SF113">
    <property type="entry name" value="ALGINATE BIOSYNTHESIS TRANSCRIPTIONAL REGULATORY PROTEIN ALGB"/>
    <property type="match status" value="1"/>
</dbReference>
<dbReference type="Pfam" id="PF00072">
    <property type="entry name" value="Response_reg"/>
    <property type="match status" value="1"/>
</dbReference>
<reference evidence="8 9" key="1">
    <citation type="submission" date="2020-06" db="EMBL/GenBank/DDBJ databases">
        <authorList>
            <person name="Criscuolo A."/>
        </authorList>
    </citation>
    <scope>NUCLEOTIDE SEQUENCE [LARGE SCALE GENOMIC DNA]</scope>
    <source>
        <strain evidence="8">PXU-55</strain>
    </source>
</reference>
<dbReference type="InterPro" id="IPR002197">
    <property type="entry name" value="HTH_Fis"/>
</dbReference>
<dbReference type="SUPFAM" id="SSF52540">
    <property type="entry name" value="P-loop containing nucleoside triphosphate hydrolases"/>
    <property type="match status" value="1"/>
</dbReference>
<dbReference type="GO" id="GO:0005524">
    <property type="term" value="F:ATP binding"/>
    <property type="evidence" value="ECO:0007669"/>
    <property type="project" value="UniProtKB-KW"/>
</dbReference>
<dbReference type="SUPFAM" id="SSF52172">
    <property type="entry name" value="CheY-like"/>
    <property type="match status" value="1"/>
</dbReference>
<dbReference type="Gene3D" id="3.40.50.300">
    <property type="entry name" value="P-loop containing nucleotide triphosphate hydrolases"/>
    <property type="match status" value="1"/>
</dbReference>
<dbReference type="SMART" id="SM00448">
    <property type="entry name" value="REC"/>
    <property type="match status" value="1"/>
</dbReference>
<accession>A0A9N8J5B2</accession>
<name>A0A9N8J5B2_9FLAO</name>
<dbReference type="Gene3D" id="1.10.8.60">
    <property type="match status" value="1"/>
</dbReference>
<organism evidence="8 9">
    <name type="scientific">Flavobacterium panici</name>
    <dbReference type="NCBI Taxonomy" id="2654843"/>
    <lineage>
        <taxon>Bacteria</taxon>
        <taxon>Pseudomonadati</taxon>
        <taxon>Bacteroidota</taxon>
        <taxon>Flavobacteriia</taxon>
        <taxon>Flavobacteriales</taxon>
        <taxon>Flavobacteriaceae</taxon>
        <taxon>Flavobacterium</taxon>
    </lineage>
</organism>
<feature type="domain" description="Sigma-54 factor interaction" evidence="6">
    <location>
        <begin position="191"/>
        <end position="420"/>
    </location>
</feature>
<dbReference type="PROSITE" id="PS00676">
    <property type="entry name" value="SIGMA54_INTERACT_2"/>
    <property type="match status" value="1"/>
</dbReference>
<evidence type="ECO:0000259" key="6">
    <source>
        <dbReference type="PROSITE" id="PS50045"/>
    </source>
</evidence>
<keyword evidence="5" id="KW-0597">Phosphoprotein</keyword>
<dbReference type="EMBL" id="CAIJDE010000062">
    <property type="protein sequence ID" value="CAC9976555.1"/>
    <property type="molecule type" value="Genomic_DNA"/>
</dbReference>
<dbReference type="InterPro" id="IPR027417">
    <property type="entry name" value="P-loop_NTPase"/>
</dbReference>
<dbReference type="GO" id="GO:0000160">
    <property type="term" value="P:phosphorelay signal transduction system"/>
    <property type="evidence" value="ECO:0007669"/>
    <property type="project" value="InterPro"/>
</dbReference>
<gene>
    <name evidence="8" type="ORF">FLAPXU55_04282</name>
</gene>
<feature type="modified residue" description="4-aspartylphosphate" evidence="5">
    <location>
        <position position="101"/>
    </location>
</feature>
<evidence type="ECO:0000256" key="1">
    <source>
        <dbReference type="ARBA" id="ARBA00022741"/>
    </source>
</evidence>
<dbReference type="Proteomes" id="UP000533639">
    <property type="component" value="Unassembled WGS sequence"/>
</dbReference>
<dbReference type="CDD" id="cd00009">
    <property type="entry name" value="AAA"/>
    <property type="match status" value="1"/>
</dbReference>
<keyword evidence="1" id="KW-0547">Nucleotide-binding</keyword>